<evidence type="ECO:0000256" key="1">
    <source>
        <dbReference type="SAM" id="Coils"/>
    </source>
</evidence>
<keyword evidence="3" id="KW-1133">Transmembrane helix</keyword>
<evidence type="ECO:0000256" key="3">
    <source>
        <dbReference type="SAM" id="Phobius"/>
    </source>
</evidence>
<feature type="region of interest" description="Disordered" evidence="2">
    <location>
        <begin position="64"/>
        <end position="100"/>
    </location>
</feature>
<name>A0A518H091_9BACT</name>
<dbReference type="KEGG" id="tpla:ElP_21380"/>
<feature type="compositionally biased region" description="Pro residues" evidence="2">
    <location>
        <begin position="88"/>
        <end position="97"/>
    </location>
</feature>
<evidence type="ECO:0000256" key="2">
    <source>
        <dbReference type="SAM" id="MobiDB-lite"/>
    </source>
</evidence>
<dbReference type="EMBL" id="CP036426">
    <property type="protein sequence ID" value="QDV34253.1"/>
    <property type="molecule type" value="Genomic_DNA"/>
</dbReference>
<keyword evidence="3" id="KW-0812">Transmembrane</keyword>
<dbReference type="OrthoDB" id="284128at2"/>
<gene>
    <name evidence="4" type="ORF">ElP_21380</name>
</gene>
<feature type="transmembrane region" description="Helical" evidence="3">
    <location>
        <begin position="23"/>
        <end position="43"/>
    </location>
</feature>
<protein>
    <submittedName>
        <fullName evidence="4">Uncharacterized protein</fullName>
    </submittedName>
</protein>
<sequence>MTTAQTQDPVRARPANPRPISRVVAEAFGLLVLLSAVGARLFLSTPAEPSPTAEAAVEIEAETPTVAGPVIDDPLPPEAMPDPEPEPEPVSPRPTGPDPALLAAAGAELEAVRESLREAERQESELDAALQEVELRELAAGRSAEESARRLADAAERLEGAKADVLALQAQRDQLSRVIAEIEAAPRPREALNTSRSPVARMVDGEEFHFEVRADRVAFVDLDRLLEKAQADARLRLRMSGPTARTASGSVGPVGSFSLDYQVGPTGIGLVPDLRGPGLAASIGLQGFEVVPAGEMRGETFDLAFSPVSEVGRVIHRLNPSRTTITLWVYPDGFPMYRRLWDALHRLGFTVAARPLPEGMPIRGGPNGSRSSGQ</sequence>
<dbReference type="RefSeq" id="WP_145269019.1">
    <property type="nucleotide sequence ID" value="NZ_CP036426.1"/>
</dbReference>
<reference evidence="4 5" key="1">
    <citation type="submission" date="2019-02" db="EMBL/GenBank/DDBJ databases">
        <title>Deep-cultivation of Planctomycetes and their phenomic and genomic characterization uncovers novel biology.</title>
        <authorList>
            <person name="Wiegand S."/>
            <person name="Jogler M."/>
            <person name="Boedeker C."/>
            <person name="Pinto D."/>
            <person name="Vollmers J."/>
            <person name="Rivas-Marin E."/>
            <person name="Kohn T."/>
            <person name="Peeters S.H."/>
            <person name="Heuer A."/>
            <person name="Rast P."/>
            <person name="Oberbeckmann S."/>
            <person name="Bunk B."/>
            <person name="Jeske O."/>
            <person name="Meyerdierks A."/>
            <person name="Storesund J.E."/>
            <person name="Kallscheuer N."/>
            <person name="Luecker S."/>
            <person name="Lage O.M."/>
            <person name="Pohl T."/>
            <person name="Merkel B.J."/>
            <person name="Hornburger P."/>
            <person name="Mueller R.-W."/>
            <person name="Bruemmer F."/>
            <person name="Labrenz M."/>
            <person name="Spormann A.M."/>
            <person name="Op den Camp H."/>
            <person name="Overmann J."/>
            <person name="Amann R."/>
            <person name="Jetten M.S.M."/>
            <person name="Mascher T."/>
            <person name="Medema M.H."/>
            <person name="Devos D.P."/>
            <person name="Kaster A.-K."/>
            <person name="Ovreas L."/>
            <person name="Rohde M."/>
            <person name="Galperin M.Y."/>
            <person name="Jogler C."/>
        </authorList>
    </citation>
    <scope>NUCLEOTIDE SEQUENCE [LARGE SCALE GENOMIC DNA]</scope>
    <source>
        <strain evidence="4 5">ElP</strain>
    </source>
</reference>
<evidence type="ECO:0000313" key="5">
    <source>
        <dbReference type="Proteomes" id="UP000317835"/>
    </source>
</evidence>
<dbReference type="Proteomes" id="UP000317835">
    <property type="component" value="Chromosome"/>
</dbReference>
<organism evidence="4 5">
    <name type="scientific">Tautonia plasticadhaerens</name>
    <dbReference type="NCBI Taxonomy" id="2527974"/>
    <lineage>
        <taxon>Bacteria</taxon>
        <taxon>Pseudomonadati</taxon>
        <taxon>Planctomycetota</taxon>
        <taxon>Planctomycetia</taxon>
        <taxon>Isosphaerales</taxon>
        <taxon>Isosphaeraceae</taxon>
        <taxon>Tautonia</taxon>
    </lineage>
</organism>
<dbReference type="AlphaFoldDB" id="A0A518H091"/>
<keyword evidence="5" id="KW-1185">Reference proteome</keyword>
<accession>A0A518H091</accession>
<proteinExistence type="predicted"/>
<keyword evidence="1" id="KW-0175">Coiled coil</keyword>
<evidence type="ECO:0000313" key="4">
    <source>
        <dbReference type="EMBL" id="QDV34253.1"/>
    </source>
</evidence>
<feature type="coiled-coil region" evidence="1">
    <location>
        <begin position="102"/>
        <end position="185"/>
    </location>
</feature>
<keyword evidence="3" id="KW-0472">Membrane</keyword>